<reference evidence="1 2" key="1">
    <citation type="submission" date="2014-03" db="EMBL/GenBank/DDBJ databases">
        <title>The draft genome sequence of Marivita geojedonensis KCTC 23882.</title>
        <authorList>
            <person name="Lai Q."/>
            <person name="Shao Z."/>
        </authorList>
    </citation>
    <scope>NUCLEOTIDE SEQUENCE [LARGE SCALE GENOMIC DNA]</scope>
    <source>
        <strain evidence="1 2">DPG-138</strain>
    </source>
</reference>
<sequence>MPRLLVSTFRRLLDVTLTEPGELQSIKVVSDKHGVYFGLARKGPIVFVAERNADIDQKPITPGDPVDVIRVYVMLPGGRLLPTPIRYGHKDFYDLHEIEADQNSLFVTVSKYPFLLKKSIIGSDQPLPVNEAVPSHLKRHDDHTFDAYHINCASRGGDHLYVLAHNWDDPSFAMRLSLKEAHQGRVVCTRVYENLGSCCHDIVPMGDVFWTLDSRGSALVRVSIETGKQDRFLLESPSDPDLLGSGETIGIPFPRGLARFGDLLAVSYGFNEDRADRMDSNAMLAVFDLKKEIFTNHIHLGKHGNTCAVLSL</sequence>
<protein>
    <submittedName>
        <fullName evidence="1">Uncharacterized protein</fullName>
    </submittedName>
</protein>
<dbReference type="OrthoDB" id="7824196at2"/>
<dbReference type="AlphaFoldDB" id="A0A1X4NE85"/>
<dbReference type="STRING" id="1123756.MGEO_18315"/>
<comment type="caution">
    <text evidence="1">The sequence shown here is derived from an EMBL/GenBank/DDBJ whole genome shotgun (WGS) entry which is preliminary data.</text>
</comment>
<gene>
    <name evidence="1" type="ORF">MGEO_18315</name>
</gene>
<dbReference type="Proteomes" id="UP000193926">
    <property type="component" value="Unassembled WGS sequence"/>
</dbReference>
<dbReference type="EMBL" id="JFKC01000027">
    <property type="protein sequence ID" value="OSQ45275.1"/>
    <property type="molecule type" value="Genomic_DNA"/>
</dbReference>
<name>A0A1X4NE85_9RHOB</name>
<accession>A0A1X4NE85</accession>
<keyword evidence="2" id="KW-1185">Reference proteome</keyword>
<proteinExistence type="predicted"/>
<evidence type="ECO:0000313" key="1">
    <source>
        <dbReference type="EMBL" id="OSQ45275.1"/>
    </source>
</evidence>
<organism evidence="1 2">
    <name type="scientific">Marivita geojedonensis</name>
    <dbReference type="NCBI Taxonomy" id="1123756"/>
    <lineage>
        <taxon>Bacteria</taxon>
        <taxon>Pseudomonadati</taxon>
        <taxon>Pseudomonadota</taxon>
        <taxon>Alphaproteobacteria</taxon>
        <taxon>Rhodobacterales</taxon>
        <taxon>Roseobacteraceae</taxon>
        <taxon>Marivita</taxon>
    </lineage>
</organism>
<evidence type="ECO:0000313" key="2">
    <source>
        <dbReference type="Proteomes" id="UP000193926"/>
    </source>
</evidence>